<evidence type="ECO:0000259" key="1">
    <source>
        <dbReference type="PROSITE" id="PS50181"/>
    </source>
</evidence>
<dbReference type="Proteomes" id="UP000076798">
    <property type="component" value="Unassembled WGS sequence"/>
</dbReference>
<dbReference type="InterPro" id="IPR036047">
    <property type="entry name" value="F-box-like_dom_sf"/>
</dbReference>
<dbReference type="InterPro" id="IPR001810">
    <property type="entry name" value="F-box_dom"/>
</dbReference>
<protein>
    <recommendedName>
        <fullName evidence="1">F-box domain-containing protein</fullName>
    </recommendedName>
</protein>
<evidence type="ECO:0000313" key="3">
    <source>
        <dbReference type="Proteomes" id="UP000076798"/>
    </source>
</evidence>
<reference evidence="2 3" key="1">
    <citation type="journal article" date="2016" name="Mol. Biol. Evol.">
        <title>Comparative Genomics of Early-Diverging Mushroom-Forming Fungi Provides Insights into the Origins of Lignocellulose Decay Capabilities.</title>
        <authorList>
            <person name="Nagy L.G."/>
            <person name="Riley R."/>
            <person name="Tritt A."/>
            <person name="Adam C."/>
            <person name="Daum C."/>
            <person name="Floudas D."/>
            <person name="Sun H."/>
            <person name="Yadav J.S."/>
            <person name="Pangilinan J."/>
            <person name="Larsson K.H."/>
            <person name="Matsuura K."/>
            <person name="Barry K."/>
            <person name="Labutti K."/>
            <person name="Kuo R."/>
            <person name="Ohm R.A."/>
            <person name="Bhattacharya S.S."/>
            <person name="Shirouzu T."/>
            <person name="Yoshinaga Y."/>
            <person name="Martin F.M."/>
            <person name="Grigoriev I.V."/>
            <person name="Hibbett D.S."/>
        </authorList>
    </citation>
    <scope>NUCLEOTIDE SEQUENCE [LARGE SCALE GENOMIC DNA]</scope>
    <source>
        <strain evidence="2 3">HHB10207 ss-3</strain>
    </source>
</reference>
<name>A0A166BN04_9AGAM</name>
<gene>
    <name evidence="2" type="ORF">SISSUDRAFT_57861</name>
</gene>
<sequence length="491" mass="55672">MKCRHRHRLHEGRLCDHFSRKRPRLQHRENGPFVKLPLEIIIKILSELDHKALKACSQVSKRLRNVIQESSVLQYHMQLSSLGYIDGPRELPHLQSSTVKRQALSDLEDSWSNLRPRGQTRLSPIKTLAHSMLVGGIWATCDAHGSEGPTISFTRLPSVLRDVEIQNRTIRLTTPPIEFAIDPIQDLLVVIEKSTAPEIAYRLHFRTMSQNAPHPQALKETIEYLLPGDFEEELHIKISGKLLLVLVTLYNNDDGEPEYTTLVAWDWQAGKFLASYDGGKRVISSFAHLTPSRLMLAEHFLYPDTLAKHDPHLRLAFFDLCENPDGNYHFLHAGSLLFPPMRCPDDWGERRVSKFDILSDSGPLIMHEPLDHPSPFHPCSTSRLFVISLSLTDDSDFGFTSYYNFDFCVPFAAILKAIPLPSGVVRSRYSTPKVDSHGIDAPPLRGSKKYVTPESALRALAAEQKGLNWVTWAQKEVSVSDSVYIFQPDSF</sequence>
<dbReference type="EMBL" id="KV428104">
    <property type="protein sequence ID" value="KZT36561.1"/>
    <property type="molecule type" value="Genomic_DNA"/>
</dbReference>
<dbReference type="AlphaFoldDB" id="A0A166BN04"/>
<dbReference type="Gene3D" id="1.20.1280.50">
    <property type="match status" value="1"/>
</dbReference>
<proteinExistence type="predicted"/>
<dbReference type="OrthoDB" id="3256413at2759"/>
<dbReference type="SMART" id="SM00256">
    <property type="entry name" value="FBOX"/>
    <property type="match status" value="1"/>
</dbReference>
<dbReference type="PROSITE" id="PS50181">
    <property type="entry name" value="FBOX"/>
    <property type="match status" value="1"/>
</dbReference>
<accession>A0A166BN04</accession>
<dbReference type="Pfam" id="PF12937">
    <property type="entry name" value="F-box-like"/>
    <property type="match status" value="1"/>
</dbReference>
<feature type="domain" description="F-box" evidence="1">
    <location>
        <begin position="30"/>
        <end position="76"/>
    </location>
</feature>
<organism evidence="2 3">
    <name type="scientific">Sistotremastrum suecicum HHB10207 ss-3</name>
    <dbReference type="NCBI Taxonomy" id="1314776"/>
    <lineage>
        <taxon>Eukaryota</taxon>
        <taxon>Fungi</taxon>
        <taxon>Dikarya</taxon>
        <taxon>Basidiomycota</taxon>
        <taxon>Agaricomycotina</taxon>
        <taxon>Agaricomycetes</taxon>
        <taxon>Sistotremastrales</taxon>
        <taxon>Sistotremastraceae</taxon>
        <taxon>Sistotremastrum</taxon>
    </lineage>
</organism>
<keyword evidence="3" id="KW-1185">Reference proteome</keyword>
<dbReference type="SUPFAM" id="SSF81383">
    <property type="entry name" value="F-box domain"/>
    <property type="match status" value="1"/>
</dbReference>
<evidence type="ECO:0000313" key="2">
    <source>
        <dbReference type="EMBL" id="KZT36561.1"/>
    </source>
</evidence>
<dbReference type="CDD" id="cd09917">
    <property type="entry name" value="F-box_SF"/>
    <property type="match status" value="1"/>
</dbReference>